<dbReference type="HOGENOM" id="CLU_1722924_0_0_1"/>
<dbReference type="VEuPathDB" id="FungiDB:PAAG_00796"/>
<dbReference type="KEGG" id="pbl:PAAG_00796"/>
<proteinExistence type="predicted"/>
<gene>
    <name evidence="1" type="ORF">PAAG_00796</name>
</gene>
<dbReference type="AlphaFoldDB" id="C1GQK1"/>
<protein>
    <submittedName>
        <fullName evidence="1">Uncharacterized protein</fullName>
    </submittedName>
</protein>
<name>C1GQK1_PARBA</name>
<dbReference type="Proteomes" id="UP000002059">
    <property type="component" value="Partially assembled WGS sequence"/>
</dbReference>
<dbReference type="GeneID" id="9100372"/>
<evidence type="ECO:0000313" key="2">
    <source>
        <dbReference type="Proteomes" id="UP000002059"/>
    </source>
</evidence>
<sequence>MRSGWMNFSCELTENFFIAHHSSFRGAKLSYLGKANPGVYSRRQRAQPWEDLTGNVNRGTSERVAVTNAGTVCFCHWRGTIHGFRQANYGGCRLAFRAGPSIGNHSVQPITAPSKDAITTTDDDKRTYVQATRWDSRGNKPICGMLTSTRPI</sequence>
<evidence type="ECO:0000313" key="1">
    <source>
        <dbReference type="EMBL" id="EEH37875.2"/>
    </source>
</evidence>
<dbReference type="EMBL" id="KN293993">
    <property type="protein sequence ID" value="EEH37875.2"/>
    <property type="molecule type" value="Genomic_DNA"/>
</dbReference>
<accession>C1GQK1</accession>
<dbReference type="RefSeq" id="XP_015700921.1">
    <property type="nucleotide sequence ID" value="XM_015844140.1"/>
</dbReference>
<reference evidence="1 2" key="1">
    <citation type="journal article" date="2011" name="PLoS Genet.">
        <title>Comparative genomic analysis of human fungal pathogens causing paracoccidioidomycosis.</title>
        <authorList>
            <person name="Desjardins C.A."/>
            <person name="Champion M.D."/>
            <person name="Holder J.W."/>
            <person name="Muszewska A."/>
            <person name="Goldberg J."/>
            <person name="Bailao A.M."/>
            <person name="Brigido M.M."/>
            <person name="Ferreira M.E."/>
            <person name="Garcia A.M."/>
            <person name="Grynberg M."/>
            <person name="Gujja S."/>
            <person name="Heiman D.I."/>
            <person name="Henn M.R."/>
            <person name="Kodira C.D."/>
            <person name="Leon-Narvaez H."/>
            <person name="Longo L.V."/>
            <person name="Ma L.J."/>
            <person name="Malavazi I."/>
            <person name="Matsuo A.L."/>
            <person name="Morais F.V."/>
            <person name="Pereira M."/>
            <person name="Rodriguez-Brito S."/>
            <person name="Sakthikumar S."/>
            <person name="Salem-Izacc S.M."/>
            <person name="Sykes S.M."/>
            <person name="Teixeira M.M."/>
            <person name="Vallejo M.C."/>
            <person name="Walter M.E."/>
            <person name="Yandava C."/>
            <person name="Young S."/>
            <person name="Zeng Q."/>
            <person name="Zucker J."/>
            <person name="Felipe M.S."/>
            <person name="Goldman G.H."/>
            <person name="Haas B.J."/>
            <person name="McEwen J.G."/>
            <person name="Nino-Vega G."/>
            <person name="Puccia R."/>
            <person name="San-Blas G."/>
            <person name="Soares C.M."/>
            <person name="Birren B.W."/>
            <person name="Cuomo C.A."/>
        </authorList>
    </citation>
    <scope>NUCLEOTIDE SEQUENCE [LARGE SCALE GENOMIC DNA]</scope>
    <source>
        <strain evidence="2">ATCC MYA-826 / Pb01</strain>
    </source>
</reference>
<organism evidence="1 2">
    <name type="scientific">Paracoccidioides lutzii (strain ATCC MYA-826 / Pb01)</name>
    <name type="common">Paracoccidioides brasiliensis</name>
    <dbReference type="NCBI Taxonomy" id="502779"/>
    <lineage>
        <taxon>Eukaryota</taxon>
        <taxon>Fungi</taxon>
        <taxon>Dikarya</taxon>
        <taxon>Ascomycota</taxon>
        <taxon>Pezizomycotina</taxon>
        <taxon>Eurotiomycetes</taxon>
        <taxon>Eurotiomycetidae</taxon>
        <taxon>Onygenales</taxon>
        <taxon>Ajellomycetaceae</taxon>
        <taxon>Paracoccidioides</taxon>
    </lineage>
</organism>
<keyword evidence="2" id="KW-1185">Reference proteome</keyword>